<dbReference type="Proteomes" id="UP000010880">
    <property type="component" value="Chromosome"/>
</dbReference>
<dbReference type="InterPro" id="IPR052363">
    <property type="entry name" value="LPS_export_LptC"/>
</dbReference>
<dbReference type="GO" id="GO:0017089">
    <property type="term" value="F:glycolipid transfer activity"/>
    <property type="evidence" value="ECO:0007669"/>
    <property type="project" value="TreeGrafter"/>
</dbReference>
<evidence type="ECO:0000256" key="1">
    <source>
        <dbReference type="ARBA" id="ARBA00022475"/>
    </source>
</evidence>
<dbReference type="InterPro" id="IPR010664">
    <property type="entry name" value="LipoPS_assembly_LptC-rel"/>
</dbReference>
<proteinExistence type="predicted"/>
<gene>
    <name evidence="7" type="ordered locus">Halha_2414</name>
</gene>
<evidence type="ECO:0000256" key="4">
    <source>
        <dbReference type="ARBA" id="ARBA00022989"/>
    </source>
</evidence>
<keyword evidence="8" id="KW-1185">Reference proteome</keyword>
<dbReference type="Gene3D" id="2.60.450.10">
    <property type="entry name" value="Lipopolysaccharide (LPS) transport protein A like domain"/>
    <property type="match status" value="1"/>
</dbReference>
<dbReference type="OrthoDB" id="2112128at2"/>
<reference evidence="8" key="1">
    <citation type="submission" date="2012-02" db="EMBL/GenBank/DDBJ databases">
        <title>The complete genome of Halobacteroides halobius DSM 5150.</title>
        <authorList>
            <person name="Lucas S."/>
            <person name="Copeland A."/>
            <person name="Lapidus A."/>
            <person name="Glavina del Rio T."/>
            <person name="Dalin E."/>
            <person name="Tice H."/>
            <person name="Bruce D."/>
            <person name="Goodwin L."/>
            <person name="Pitluck S."/>
            <person name="Peters L."/>
            <person name="Mikhailova N."/>
            <person name="Gu W."/>
            <person name="Kyrpides N."/>
            <person name="Mavromatis K."/>
            <person name="Ivanova N."/>
            <person name="Brettin T."/>
            <person name="Detter J.C."/>
            <person name="Han C."/>
            <person name="Larimer F."/>
            <person name="Land M."/>
            <person name="Hauser L."/>
            <person name="Markowitz V."/>
            <person name="Cheng J.-F."/>
            <person name="Hugenholtz P."/>
            <person name="Woyke T."/>
            <person name="Wu D."/>
            <person name="Tindall B."/>
            <person name="Pomrenke H."/>
            <person name="Brambilla E."/>
            <person name="Klenk H.-P."/>
            <person name="Eisen J.A."/>
        </authorList>
    </citation>
    <scope>NUCLEOTIDE SEQUENCE [LARGE SCALE GENOMIC DNA]</scope>
    <source>
        <strain evidence="8">ATCC 35273 / DSM 5150 / MD-1</strain>
    </source>
</reference>
<keyword evidence="2" id="KW-0997">Cell inner membrane</keyword>
<dbReference type="HOGENOM" id="CLU_1439242_0_0_9"/>
<keyword evidence="1" id="KW-1003">Cell membrane</keyword>
<evidence type="ECO:0000313" key="7">
    <source>
        <dbReference type="EMBL" id="AGB42288.1"/>
    </source>
</evidence>
<dbReference type="Pfam" id="PF06835">
    <property type="entry name" value="LptC"/>
    <property type="match status" value="1"/>
</dbReference>
<evidence type="ECO:0000256" key="6">
    <source>
        <dbReference type="SAM" id="Phobius"/>
    </source>
</evidence>
<dbReference type="KEGG" id="hhl:Halha_2414"/>
<dbReference type="RefSeq" id="WP_015328002.1">
    <property type="nucleotide sequence ID" value="NC_019978.1"/>
</dbReference>
<dbReference type="GO" id="GO:0030288">
    <property type="term" value="C:outer membrane-bounded periplasmic space"/>
    <property type="evidence" value="ECO:0007669"/>
    <property type="project" value="TreeGrafter"/>
</dbReference>
<organism evidence="7 8">
    <name type="scientific">Halobacteroides halobius (strain ATCC 35273 / DSM 5150 / MD-1)</name>
    <dbReference type="NCBI Taxonomy" id="748449"/>
    <lineage>
        <taxon>Bacteria</taxon>
        <taxon>Bacillati</taxon>
        <taxon>Bacillota</taxon>
        <taxon>Clostridia</taxon>
        <taxon>Halanaerobiales</taxon>
        <taxon>Halobacteroidaceae</taxon>
        <taxon>Halobacteroides</taxon>
    </lineage>
</organism>
<evidence type="ECO:0000256" key="5">
    <source>
        <dbReference type="ARBA" id="ARBA00023136"/>
    </source>
</evidence>
<accession>L0KE02</accession>
<evidence type="ECO:0000313" key="8">
    <source>
        <dbReference type="Proteomes" id="UP000010880"/>
    </source>
</evidence>
<keyword evidence="3 6" id="KW-0812">Transmembrane</keyword>
<keyword evidence="4 6" id="KW-1133">Transmembrane helix</keyword>
<dbReference type="GO" id="GO:0015221">
    <property type="term" value="F:lipopolysaccharide transmembrane transporter activity"/>
    <property type="evidence" value="ECO:0007669"/>
    <property type="project" value="InterPro"/>
</dbReference>
<dbReference type="InterPro" id="IPR026265">
    <property type="entry name" value="LptC"/>
</dbReference>
<dbReference type="NCBIfam" id="TIGR04409">
    <property type="entry name" value="LptC_YrbK"/>
    <property type="match status" value="1"/>
</dbReference>
<protein>
    <recommendedName>
        <fullName evidence="9">LPS export ABC transporter periplasmic protein LptC</fullName>
    </recommendedName>
</protein>
<evidence type="ECO:0000256" key="2">
    <source>
        <dbReference type="ARBA" id="ARBA00022519"/>
    </source>
</evidence>
<evidence type="ECO:0008006" key="9">
    <source>
        <dbReference type="Google" id="ProtNLM"/>
    </source>
</evidence>
<evidence type="ECO:0000256" key="3">
    <source>
        <dbReference type="ARBA" id="ARBA00022692"/>
    </source>
</evidence>
<sequence length="188" mass="21128">MKKIGIIIIIIILLASGYLLIKRPSPKPQDRISKEPIQDKREANTKLKNAAISLYSKDGNTKWRLSAQTIYRFNNPKRVKLHQISATVYQNQTEVISLVANKGEFDPQTGFLSLEGPITIKSKEKLVKANHLKWNQVKNQLVGRGEIVIKQPGLKITGDNFISQIDLKKLQVLGDVRVVRNGPVAIIN</sequence>
<dbReference type="PANTHER" id="PTHR37481:SF1">
    <property type="entry name" value="LIPOPOLYSACCHARIDE EXPORT SYSTEM PROTEIN LPTC"/>
    <property type="match status" value="1"/>
</dbReference>
<dbReference type="AlphaFoldDB" id="L0KE02"/>
<dbReference type="PANTHER" id="PTHR37481">
    <property type="entry name" value="LIPOPOLYSACCHARIDE EXPORT SYSTEM PROTEIN LPTC"/>
    <property type="match status" value="1"/>
</dbReference>
<name>L0KE02_HALHC</name>
<dbReference type="EMBL" id="CP003359">
    <property type="protein sequence ID" value="AGB42288.1"/>
    <property type="molecule type" value="Genomic_DNA"/>
</dbReference>
<keyword evidence="5 6" id="KW-0472">Membrane</keyword>
<feature type="transmembrane region" description="Helical" evidence="6">
    <location>
        <begin position="6"/>
        <end position="21"/>
    </location>
</feature>
<dbReference type="eggNOG" id="COG5375">
    <property type="taxonomic scope" value="Bacteria"/>
</dbReference>
<dbReference type="STRING" id="748449.Halha_2414"/>
<dbReference type="GO" id="GO:0005886">
    <property type="term" value="C:plasma membrane"/>
    <property type="evidence" value="ECO:0007669"/>
    <property type="project" value="InterPro"/>
</dbReference>